<dbReference type="EC" id="3.6.1.1" evidence="4"/>
<dbReference type="GO" id="GO:0005737">
    <property type="term" value="C:cytoplasm"/>
    <property type="evidence" value="ECO:0007669"/>
    <property type="project" value="UniProtKB-SubCell"/>
</dbReference>
<feature type="domain" description="MHD2" evidence="15">
    <location>
        <begin position="1104"/>
        <end position="1226"/>
    </location>
</feature>
<protein>
    <recommendedName>
        <fullName evidence="10">Inorganic pyrophosphatase</fullName>
        <ecNumber evidence="4">3.6.1.1</ecNumber>
    </recommendedName>
    <alternativeName>
        <fullName evidence="9">Pyrophosphate phospho-hydrolase</fullName>
    </alternativeName>
</protein>
<dbReference type="RefSeq" id="XP_030995923.1">
    <property type="nucleotide sequence ID" value="XM_031140657.1"/>
</dbReference>
<dbReference type="Gene3D" id="1.20.58.1100">
    <property type="match status" value="1"/>
</dbReference>
<dbReference type="Gene3D" id="2.60.40.150">
    <property type="entry name" value="C2 domain"/>
    <property type="match status" value="1"/>
</dbReference>
<evidence type="ECO:0000256" key="6">
    <source>
        <dbReference type="ARBA" id="ARBA00022723"/>
    </source>
</evidence>
<evidence type="ECO:0000259" key="15">
    <source>
        <dbReference type="PROSITE" id="PS51259"/>
    </source>
</evidence>
<feature type="region of interest" description="Disordered" evidence="12">
    <location>
        <begin position="1"/>
        <end position="32"/>
    </location>
</feature>
<evidence type="ECO:0000256" key="1">
    <source>
        <dbReference type="ARBA" id="ARBA00001946"/>
    </source>
</evidence>
<evidence type="ECO:0000259" key="14">
    <source>
        <dbReference type="PROSITE" id="PS51258"/>
    </source>
</evidence>
<feature type="compositionally biased region" description="Low complexity" evidence="12">
    <location>
        <begin position="1590"/>
        <end position="1599"/>
    </location>
</feature>
<comment type="catalytic activity">
    <reaction evidence="11">
        <text>diphosphate + H2O = 2 phosphate + H(+)</text>
        <dbReference type="Rhea" id="RHEA:24576"/>
        <dbReference type="ChEBI" id="CHEBI:15377"/>
        <dbReference type="ChEBI" id="CHEBI:15378"/>
        <dbReference type="ChEBI" id="CHEBI:33019"/>
        <dbReference type="ChEBI" id="CHEBI:43474"/>
        <dbReference type="EC" id="3.6.1.1"/>
    </reaction>
</comment>
<comment type="cofactor">
    <cofactor evidence="1">
        <name>Mg(2+)</name>
        <dbReference type="ChEBI" id="CHEBI:18420"/>
    </cofactor>
</comment>
<dbReference type="OrthoDB" id="2015333at2759"/>
<dbReference type="InterPro" id="IPR008162">
    <property type="entry name" value="Pyrophosphatase"/>
</dbReference>
<gene>
    <name evidence="16" type="ORF">E0L32_000606</name>
</gene>
<comment type="subcellular location">
    <subcellularLocation>
        <location evidence="2">Cytoplasm</location>
    </subcellularLocation>
</comment>
<feature type="region of interest" description="Disordered" evidence="12">
    <location>
        <begin position="1580"/>
        <end position="1611"/>
    </location>
</feature>
<evidence type="ECO:0000256" key="7">
    <source>
        <dbReference type="ARBA" id="ARBA00022801"/>
    </source>
</evidence>
<proteinExistence type="inferred from homology"/>
<dbReference type="PROSITE" id="PS51258">
    <property type="entry name" value="MHD1"/>
    <property type="match status" value="1"/>
</dbReference>
<dbReference type="PROSITE" id="PS00387">
    <property type="entry name" value="PPASE"/>
    <property type="match status" value="1"/>
</dbReference>
<keyword evidence="6" id="KW-0479">Metal-binding</keyword>
<dbReference type="InterPro" id="IPR010439">
    <property type="entry name" value="MUN_dom"/>
</dbReference>
<dbReference type="GO" id="GO:0004427">
    <property type="term" value="F:inorganic diphosphate phosphatase activity"/>
    <property type="evidence" value="ECO:0007669"/>
    <property type="project" value="UniProtKB-EC"/>
</dbReference>
<evidence type="ECO:0000313" key="16">
    <source>
        <dbReference type="EMBL" id="TPX14212.1"/>
    </source>
</evidence>
<name>A0A507AW72_9PEZI</name>
<keyword evidence="5" id="KW-0963">Cytoplasm</keyword>
<feature type="compositionally biased region" description="Polar residues" evidence="12">
    <location>
        <begin position="1"/>
        <end position="10"/>
    </location>
</feature>
<evidence type="ECO:0000256" key="11">
    <source>
        <dbReference type="ARBA" id="ARBA00047820"/>
    </source>
</evidence>
<dbReference type="PROSITE" id="PS51259">
    <property type="entry name" value="MHD2"/>
    <property type="match status" value="1"/>
</dbReference>
<feature type="domain" description="MHD1" evidence="14">
    <location>
        <begin position="688"/>
        <end position="814"/>
    </location>
</feature>
<evidence type="ECO:0000256" key="12">
    <source>
        <dbReference type="SAM" id="MobiDB-lite"/>
    </source>
</evidence>
<evidence type="ECO:0000256" key="9">
    <source>
        <dbReference type="ARBA" id="ARBA00032535"/>
    </source>
</evidence>
<dbReference type="GeneID" id="41968053"/>
<dbReference type="PANTHER" id="PTHR47263:SF1">
    <property type="entry name" value="C2 DOMAIN PROTEIN (AFU_ORTHOLOGUE AFUA_7G02350)"/>
    <property type="match status" value="1"/>
</dbReference>
<evidence type="ECO:0000313" key="17">
    <source>
        <dbReference type="Proteomes" id="UP000319257"/>
    </source>
</evidence>
<dbReference type="InParanoid" id="A0A507AW72"/>
<dbReference type="STRING" id="1093900.A0A507AW72"/>
<feature type="region of interest" description="Disordered" evidence="12">
    <location>
        <begin position="1435"/>
        <end position="1466"/>
    </location>
</feature>
<dbReference type="Gene3D" id="3.90.80.10">
    <property type="entry name" value="Inorganic pyrophosphatase"/>
    <property type="match status" value="1"/>
</dbReference>
<evidence type="ECO:0000256" key="3">
    <source>
        <dbReference type="ARBA" id="ARBA00006220"/>
    </source>
</evidence>
<dbReference type="InterPro" id="IPR000008">
    <property type="entry name" value="C2_dom"/>
</dbReference>
<evidence type="ECO:0000256" key="4">
    <source>
        <dbReference type="ARBA" id="ARBA00012146"/>
    </source>
</evidence>
<evidence type="ECO:0000256" key="10">
    <source>
        <dbReference type="ARBA" id="ARBA00040300"/>
    </source>
</evidence>
<reference evidence="16 17" key="1">
    <citation type="submission" date="2019-06" db="EMBL/GenBank/DDBJ databases">
        <title>Draft genome sequence of the filamentous fungus Phialemoniopsis curvata isolated from diesel fuel.</title>
        <authorList>
            <person name="Varaljay V.A."/>
            <person name="Lyon W.J."/>
            <person name="Crouch A.L."/>
            <person name="Drake C.E."/>
            <person name="Hollomon J.M."/>
            <person name="Nadeau L.J."/>
            <person name="Nunn H.S."/>
            <person name="Stevenson B.S."/>
            <person name="Bojanowski C.L."/>
            <person name="Crookes-Goodson W.J."/>
        </authorList>
    </citation>
    <scope>NUCLEOTIDE SEQUENCE [LARGE SCALE GENOMIC DNA]</scope>
    <source>
        <strain evidence="16 17">D216</strain>
    </source>
</reference>
<accession>A0A507AW72</accession>
<dbReference type="PROSITE" id="PS50004">
    <property type="entry name" value="C2"/>
    <property type="match status" value="1"/>
</dbReference>
<comment type="caution">
    <text evidence="16">The sequence shown here is derived from an EMBL/GenBank/DDBJ whole genome shotgun (WGS) entry which is preliminary data.</text>
</comment>
<keyword evidence="8" id="KW-0460">Magnesium</keyword>
<keyword evidence="17" id="KW-1185">Reference proteome</keyword>
<dbReference type="EMBL" id="SKBQ01000002">
    <property type="protein sequence ID" value="TPX14212.1"/>
    <property type="molecule type" value="Genomic_DNA"/>
</dbReference>
<dbReference type="FunFam" id="3.90.80.10:FF:000004">
    <property type="entry name" value="Inorganic pyrophosphatase"/>
    <property type="match status" value="1"/>
</dbReference>
<dbReference type="CDD" id="cd04043">
    <property type="entry name" value="C2_Munc13_fungal"/>
    <property type="match status" value="1"/>
</dbReference>
<dbReference type="InterPro" id="IPR052811">
    <property type="entry name" value="Glucose_resp_signaling"/>
</dbReference>
<evidence type="ECO:0000256" key="2">
    <source>
        <dbReference type="ARBA" id="ARBA00004496"/>
    </source>
</evidence>
<dbReference type="InterPro" id="IPR014772">
    <property type="entry name" value="Munc13_dom-2"/>
</dbReference>
<dbReference type="GO" id="GO:0006796">
    <property type="term" value="P:phosphate-containing compound metabolic process"/>
    <property type="evidence" value="ECO:0007669"/>
    <property type="project" value="InterPro"/>
</dbReference>
<evidence type="ECO:0000259" key="13">
    <source>
        <dbReference type="PROSITE" id="PS50004"/>
    </source>
</evidence>
<dbReference type="Pfam" id="PF00168">
    <property type="entry name" value="C2"/>
    <property type="match status" value="1"/>
</dbReference>
<organism evidence="16 17">
    <name type="scientific">Thyridium curvatum</name>
    <dbReference type="NCBI Taxonomy" id="1093900"/>
    <lineage>
        <taxon>Eukaryota</taxon>
        <taxon>Fungi</taxon>
        <taxon>Dikarya</taxon>
        <taxon>Ascomycota</taxon>
        <taxon>Pezizomycotina</taxon>
        <taxon>Sordariomycetes</taxon>
        <taxon>Sordariomycetidae</taxon>
        <taxon>Thyridiales</taxon>
        <taxon>Thyridiaceae</taxon>
        <taxon>Thyridium</taxon>
    </lineage>
</organism>
<dbReference type="Pfam" id="PF06292">
    <property type="entry name" value="MUN"/>
    <property type="match status" value="2"/>
</dbReference>
<dbReference type="InterPro" id="IPR014770">
    <property type="entry name" value="Munc13_1"/>
</dbReference>
<dbReference type="PANTHER" id="PTHR47263">
    <property type="entry name" value="ADENYLATE CYCLASE ACTIVATION PROTEIN GIT1"/>
    <property type="match status" value="1"/>
</dbReference>
<dbReference type="InterPro" id="IPR036649">
    <property type="entry name" value="Pyrophosphatase_sf"/>
</dbReference>
<sequence>MSTTSRQSWAPNRRVASLQNAERRARAGSRSSQISVPFEDGYTFALRVAFLHYLLQPKKKRKEYVAVPKQPQRAHTGIGDLMKDFMPTGSSSTNLKLPHSFRTALEKRMEGVVRGIERLPGYNDPAVKRTFGEAYTAFTAGDFRKAIDKDRKIEPLILIFYTSATKALGRGKAHDDHSWKPMVDRHLALFVRLVTNIIRDHGGDGRAELLARLNTLEKKLLTNDQDLYIDTGQDGEHKTIEVEIPLSYEVKDMHMVQIVAKIFGRTLSQAQADLEPNIAEWTEEAALKDLKAYQHRLNSNMAGALRRQDFDVDEAFDEWKKAEGPYLSQMMLEILSVKPELARMSTGNFEKPLPLRPQSMYSEDQAYSDLSKMVTNPDVQFDPSLSMSSLSIDENASVDEASYTFIPPDPRAFYKFVLKHAMSYDQLHPDEPAPGEPLSRQSTELLVQLAVYWRLPQFTRDVSMAEVAAQKFLDQELTVEELYGIFDVIKEVPIPEPKKPPFIQHYGLPLDQIPRSRWTMQDFAAFQQILSNLHQALLRDLLEVASRCFEPKAPSVGPVLMFIMNHIRSDEAFSPRPGDTEQVTEHLRNALIEKAAAVYREFLDSHIPQSQEEWDFSHVVKLGKAVVGLCERIRKRYRKNPEIMGVSPFKVLATSIFPNFEEDAHAIIQRVIEVAKDRGLEVNLQDGFDLYKELVEIRKLHVAALPQKPFAFHIENVLDEFVWRWIRGAETRMRDFVDEAIKQDNFQVRANSPEGIPLDAERHSVSIIDMFQLFNQTVDQVYQLEWNDEVHHARFMTALSKAFASGIGRYCEIVEQQFAREMDRPSAQELASASKTTQERFMQYAKDALSTKEKVEPYQFLPESFVKLNNIEYAMQALDKLEKTVNVDGCADVIRQVDGPPKPIDRRNAKYVFTIKIVEAEDLKACDPNGFSDPYVVLVDEYQKRLAKTRIIMRNLNPRWDESVDITVTGPLNIIATIWDYDTFGDHDFVGRTSLKLDPIHFSDYLPREFWLDLDTQGRLLLRVSMEGERDDIQFHFGKAFRHLKRTERDMVRKVTDKLVTHINASLSHEALRNLLSRGIAGSMAALWQKRTSKAPAITQADIENALQSLFTYFDENFAIMKQTLTDATMLAVMTRLWKEVLMAIENLLVPPLSEKPSTQKPLTQSEMDVVYRWLQLLFEFFNAKDDSSGEVLGVPADVLKSPKWHELASLNFFYFDSTDNLIRTSERMAAATAQRAQQQLQAANNISAQGHQRLLSAPAALGGAAGGLGAAAFASMGTIRRGKSIMMSRNLGTMRKAKEEKRREAQADPSDDMILRILRMRPEAAGYLRERHRQKERMAAHAAAAMIEVLQHHAVNPRISREKGLRPSCFCQRRAAKFLGSSTAPSVVVGRIAKVQRRATRLGRLKGPLSPGQPAAGFLSPPFPPSPQYNAVAATADSTASTPPLTKTAGPGTNTPEAEGGSPSAVGPLPAAAAIGAQLARAGRQSRKRLWGCRHPGATAAETAGAPEADRDYRDHGEAAWAWVWVWAATHHTTKRNVDTAGANSATASRASAFPPASISSSSLLTNISSQRKSVSSLQRTAQIARHFSQSSSSLSPSSSPPAAPASEYIPSLEKSKDTMASSAYKVRKVAAPNTLEHRVYIEKDGVPVSPFHDIPLYANQEQTILNMVVEIPRWTNAKLEISKDELLNPIKQDIKKGKLRYVRNCFPHKGYLWNYGAFPQTWEDPNAIHPETKAKGDNDPLDVCEIGELVGYTGQVKQVKVLGVMALLDEEETDWKVIVIDVNDPLAPKLNDVEDVERHLPGLLRATNEWFRIYKIPDGKPENQFAFTGECKNKKYAMDVIRECAEAWERLITGKTQPGSISTTNLTVAHSPSRVNPDQLPPLPANEELAPAKIDASIDKWFFISGASA</sequence>
<evidence type="ECO:0000256" key="5">
    <source>
        <dbReference type="ARBA" id="ARBA00022490"/>
    </source>
</evidence>
<dbReference type="Gene3D" id="1.10.357.50">
    <property type="match status" value="1"/>
</dbReference>
<comment type="similarity">
    <text evidence="3">Belongs to the PPase family.</text>
</comment>
<dbReference type="GO" id="GO:0000287">
    <property type="term" value="F:magnesium ion binding"/>
    <property type="evidence" value="ECO:0007669"/>
    <property type="project" value="InterPro"/>
</dbReference>
<dbReference type="Pfam" id="PF00719">
    <property type="entry name" value="Pyrophosphatase"/>
    <property type="match status" value="1"/>
</dbReference>
<dbReference type="CDD" id="cd00412">
    <property type="entry name" value="pyrophosphatase"/>
    <property type="match status" value="1"/>
</dbReference>
<dbReference type="Proteomes" id="UP000319257">
    <property type="component" value="Unassembled WGS sequence"/>
</dbReference>
<dbReference type="SUPFAM" id="SSF50324">
    <property type="entry name" value="Inorganic pyrophosphatase"/>
    <property type="match status" value="1"/>
</dbReference>
<dbReference type="SUPFAM" id="SSF49562">
    <property type="entry name" value="C2 domain (Calcium/lipid-binding domain, CaLB)"/>
    <property type="match status" value="1"/>
</dbReference>
<evidence type="ECO:0000256" key="8">
    <source>
        <dbReference type="ARBA" id="ARBA00022842"/>
    </source>
</evidence>
<dbReference type="SMART" id="SM00239">
    <property type="entry name" value="C2"/>
    <property type="match status" value="1"/>
</dbReference>
<dbReference type="InterPro" id="IPR035892">
    <property type="entry name" value="C2_domain_sf"/>
</dbReference>
<feature type="domain" description="C2" evidence="13">
    <location>
        <begin position="897"/>
        <end position="1012"/>
    </location>
</feature>
<keyword evidence="7" id="KW-0378">Hydrolase</keyword>